<proteinExistence type="predicted"/>
<feature type="region of interest" description="Disordered" evidence="1">
    <location>
        <begin position="301"/>
        <end position="329"/>
    </location>
</feature>
<feature type="compositionally biased region" description="Pro residues" evidence="1">
    <location>
        <begin position="398"/>
        <end position="407"/>
    </location>
</feature>
<dbReference type="KEGG" id="cput:CONPUDRAFT_146583"/>
<keyword evidence="2" id="KW-1133">Transmembrane helix</keyword>
<dbReference type="Pfam" id="PF20152">
    <property type="entry name" value="DUF6534"/>
    <property type="match status" value="1"/>
</dbReference>
<gene>
    <name evidence="4" type="ORF">CONPUDRAFT_146583</name>
</gene>
<evidence type="ECO:0000313" key="4">
    <source>
        <dbReference type="EMBL" id="EIW76876.1"/>
    </source>
</evidence>
<protein>
    <recommendedName>
        <fullName evidence="3">DUF6534 domain-containing protein</fullName>
    </recommendedName>
</protein>
<evidence type="ECO:0000256" key="1">
    <source>
        <dbReference type="SAM" id="MobiDB-lite"/>
    </source>
</evidence>
<feature type="transmembrane region" description="Helical" evidence="2">
    <location>
        <begin position="131"/>
        <end position="150"/>
    </location>
</feature>
<feature type="transmembrane region" description="Helical" evidence="2">
    <location>
        <begin position="241"/>
        <end position="262"/>
    </location>
</feature>
<feature type="region of interest" description="Disordered" evidence="1">
    <location>
        <begin position="372"/>
        <end position="407"/>
    </location>
</feature>
<feature type="compositionally biased region" description="Low complexity" evidence="1">
    <location>
        <begin position="315"/>
        <end position="325"/>
    </location>
</feature>
<reference evidence="5" key="1">
    <citation type="journal article" date="2012" name="Science">
        <title>The Paleozoic origin of enzymatic lignin decomposition reconstructed from 31 fungal genomes.</title>
        <authorList>
            <person name="Floudas D."/>
            <person name="Binder M."/>
            <person name="Riley R."/>
            <person name="Barry K."/>
            <person name="Blanchette R.A."/>
            <person name="Henrissat B."/>
            <person name="Martinez A.T."/>
            <person name="Otillar R."/>
            <person name="Spatafora J.W."/>
            <person name="Yadav J.S."/>
            <person name="Aerts A."/>
            <person name="Benoit I."/>
            <person name="Boyd A."/>
            <person name="Carlson A."/>
            <person name="Copeland A."/>
            <person name="Coutinho P.M."/>
            <person name="de Vries R.P."/>
            <person name="Ferreira P."/>
            <person name="Findley K."/>
            <person name="Foster B."/>
            <person name="Gaskell J."/>
            <person name="Glotzer D."/>
            <person name="Gorecki P."/>
            <person name="Heitman J."/>
            <person name="Hesse C."/>
            <person name="Hori C."/>
            <person name="Igarashi K."/>
            <person name="Jurgens J.A."/>
            <person name="Kallen N."/>
            <person name="Kersten P."/>
            <person name="Kohler A."/>
            <person name="Kuees U."/>
            <person name="Kumar T.K.A."/>
            <person name="Kuo A."/>
            <person name="LaButti K."/>
            <person name="Larrondo L.F."/>
            <person name="Lindquist E."/>
            <person name="Ling A."/>
            <person name="Lombard V."/>
            <person name="Lucas S."/>
            <person name="Lundell T."/>
            <person name="Martin R."/>
            <person name="McLaughlin D.J."/>
            <person name="Morgenstern I."/>
            <person name="Morin E."/>
            <person name="Murat C."/>
            <person name="Nagy L.G."/>
            <person name="Nolan M."/>
            <person name="Ohm R.A."/>
            <person name="Patyshakuliyeva A."/>
            <person name="Rokas A."/>
            <person name="Ruiz-Duenas F.J."/>
            <person name="Sabat G."/>
            <person name="Salamov A."/>
            <person name="Samejima M."/>
            <person name="Schmutz J."/>
            <person name="Slot J.C."/>
            <person name="St John F."/>
            <person name="Stenlid J."/>
            <person name="Sun H."/>
            <person name="Sun S."/>
            <person name="Syed K."/>
            <person name="Tsang A."/>
            <person name="Wiebenga A."/>
            <person name="Young D."/>
            <person name="Pisabarro A."/>
            <person name="Eastwood D.C."/>
            <person name="Martin F."/>
            <person name="Cullen D."/>
            <person name="Grigoriev I.V."/>
            <person name="Hibbett D.S."/>
        </authorList>
    </citation>
    <scope>NUCLEOTIDE SEQUENCE [LARGE SCALE GENOMIC DNA]</scope>
    <source>
        <strain evidence="5">RWD-64-598 SS2</strain>
    </source>
</reference>
<name>A0A5M3MCW1_CONPW</name>
<dbReference type="AlphaFoldDB" id="A0A5M3MCW1"/>
<feature type="transmembrane region" description="Helical" evidence="2">
    <location>
        <begin position="60"/>
        <end position="79"/>
    </location>
</feature>
<feature type="transmembrane region" description="Helical" evidence="2">
    <location>
        <begin position="27"/>
        <end position="48"/>
    </location>
</feature>
<keyword evidence="2" id="KW-0472">Membrane</keyword>
<feature type="compositionally biased region" description="Basic and acidic residues" evidence="1">
    <location>
        <begin position="372"/>
        <end position="382"/>
    </location>
</feature>
<dbReference type="InterPro" id="IPR045339">
    <property type="entry name" value="DUF6534"/>
</dbReference>
<comment type="caution">
    <text evidence="4">The sequence shown here is derived from an EMBL/GenBank/DDBJ whole genome shotgun (WGS) entry which is preliminary data.</text>
</comment>
<dbReference type="PANTHER" id="PTHR40465">
    <property type="entry name" value="CHROMOSOME 1, WHOLE GENOME SHOTGUN SEQUENCE"/>
    <property type="match status" value="1"/>
</dbReference>
<dbReference type="Proteomes" id="UP000053558">
    <property type="component" value="Unassembled WGS sequence"/>
</dbReference>
<dbReference type="EMBL" id="JH711585">
    <property type="protein sequence ID" value="EIW76876.1"/>
    <property type="molecule type" value="Genomic_DNA"/>
</dbReference>
<dbReference type="RefSeq" id="XP_007773195.1">
    <property type="nucleotide sequence ID" value="XM_007775005.1"/>
</dbReference>
<dbReference type="PANTHER" id="PTHR40465:SF1">
    <property type="entry name" value="DUF6534 DOMAIN-CONTAINING PROTEIN"/>
    <property type="match status" value="1"/>
</dbReference>
<dbReference type="GeneID" id="19202221"/>
<evidence type="ECO:0000259" key="3">
    <source>
        <dbReference type="Pfam" id="PF20152"/>
    </source>
</evidence>
<feature type="domain" description="DUF6534" evidence="3">
    <location>
        <begin position="180"/>
        <end position="266"/>
    </location>
</feature>
<evidence type="ECO:0000313" key="5">
    <source>
        <dbReference type="Proteomes" id="UP000053558"/>
    </source>
</evidence>
<sequence>MPPYASGSTTAGVGGGSPAAEIMRGPLIGSLIGMALYGVTCLQTVFYYRAYPGDRLSLRMLVSLVWVFETAHACMSIFVLDRYLILSFGNDLAVESTDWVFTIMLIIGFMTDLVVYLYFTWKVWAFTRRKWAALFMLLVVLARTAISLWGCAETSRYELWLDYRKNTLSINIIGNSLFIAGDTFSAAILAYYLRKNLLLWKGSPTSQLLHRLVVYTVATGTLTSLIDVATLVLTVQQTSTLSFTALIIIQTRIYANSLLASLNMRRLNAQRLGSPITMSPDPDIALMSTSLQFAGETNANTNTATESELVRSPRTSASTAASGSACRPPELDIDWRGHGSSSMDVPSENTVSQAMLAKTVAVRELEAIKAEAEGEDGVRESWHTALAMPDSNSDVVRVPPPSPGNGS</sequence>
<dbReference type="OrthoDB" id="3270417at2759"/>
<evidence type="ECO:0000256" key="2">
    <source>
        <dbReference type="SAM" id="Phobius"/>
    </source>
</evidence>
<feature type="transmembrane region" description="Helical" evidence="2">
    <location>
        <begin position="99"/>
        <end position="119"/>
    </location>
</feature>
<keyword evidence="5" id="KW-1185">Reference proteome</keyword>
<feature type="transmembrane region" description="Helical" evidence="2">
    <location>
        <begin position="170"/>
        <end position="192"/>
    </location>
</feature>
<keyword evidence="2" id="KW-0812">Transmembrane</keyword>
<accession>A0A5M3MCW1</accession>
<feature type="transmembrane region" description="Helical" evidence="2">
    <location>
        <begin position="212"/>
        <end position="235"/>
    </location>
</feature>
<organism evidence="4 5">
    <name type="scientific">Coniophora puteana (strain RWD-64-598)</name>
    <name type="common">Brown rot fungus</name>
    <dbReference type="NCBI Taxonomy" id="741705"/>
    <lineage>
        <taxon>Eukaryota</taxon>
        <taxon>Fungi</taxon>
        <taxon>Dikarya</taxon>
        <taxon>Basidiomycota</taxon>
        <taxon>Agaricomycotina</taxon>
        <taxon>Agaricomycetes</taxon>
        <taxon>Agaricomycetidae</taxon>
        <taxon>Boletales</taxon>
        <taxon>Coniophorineae</taxon>
        <taxon>Coniophoraceae</taxon>
        <taxon>Coniophora</taxon>
    </lineage>
</organism>